<keyword evidence="1" id="KW-0378">Hydrolase</keyword>
<comment type="similarity">
    <text evidence="2">Belongs to the glycosyl hydrolase 88 family.</text>
</comment>
<dbReference type="Pfam" id="PF07470">
    <property type="entry name" value="Glyco_hydro_88"/>
    <property type="match status" value="1"/>
</dbReference>
<evidence type="ECO:0000313" key="4">
    <source>
        <dbReference type="EMBL" id="CAE6478891.1"/>
    </source>
</evidence>
<evidence type="ECO:0000256" key="1">
    <source>
        <dbReference type="ARBA" id="ARBA00022801"/>
    </source>
</evidence>
<dbReference type="Proteomes" id="UP000663840">
    <property type="component" value="Unassembled WGS sequence"/>
</dbReference>
<evidence type="ECO:0000313" key="5">
    <source>
        <dbReference type="Proteomes" id="UP000663840"/>
    </source>
</evidence>
<dbReference type="PANTHER" id="PTHR36845:SF1">
    <property type="entry name" value="HYDROLASE, PUTATIVE (AFU_ORTHOLOGUE AFUA_7G05090)-RELATED"/>
    <property type="match status" value="1"/>
</dbReference>
<dbReference type="InterPro" id="IPR052369">
    <property type="entry name" value="UG_Glycosaminoglycan_Hydrolase"/>
</dbReference>
<comment type="caution">
    <text evidence="4">The sequence shown here is derived from an EMBL/GenBank/DDBJ whole genome shotgun (WGS) entry which is preliminary data.</text>
</comment>
<organism evidence="4 5">
    <name type="scientific">Rhizoctonia solani</name>
    <dbReference type="NCBI Taxonomy" id="456999"/>
    <lineage>
        <taxon>Eukaryota</taxon>
        <taxon>Fungi</taxon>
        <taxon>Dikarya</taxon>
        <taxon>Basidiomycota</taxon>
        <taxon>Agaricomycotina</taxon>
        <taxon>Agaricomycetes</taxon>
        <taxon>Cantharellales</taxon>
        <taxon>Ceratobasidiaceae</taxon>
        <taxon>Rhizoctonia</taxon>
    </lineage>
</organism>
<proteinExistence type="inferred from homology"/>
<dbReference type="InterPro" id="IPR012341">
    <property type="entry name" value="6hp_glycosidase-like_sf"/>
</dbReference>
<dbReference type="AlphaFoldDB" id="A0A8H3C9T9"/>
<feature type="chain" id="PRO_5034416118" description="Unsaturated glucuronyl hydrolase" evidence="3">
    <location>
        <begin position="19"/>
        <end position="398"/>
    </location>
</feature>
<gene>
    <name evidence="4" type="ORF">RDB_LOCUS129102</name>
</gene>
<dbReference type="InterPro" id="IPR008928">
    <property type="entry name" value="6-hairpin_glycosidase_sf"/>
</dbReference>
<evidence type="ECO:0000256" key="3">
    <source>
        <dbReference type="SAM" id="SignalP"/>
    </source>
</evidence>
<keyword evidence="3" id="KW-0732">Signal</keyword>
<protein>
    <recommendedName>
        <fullName evidence="6">Unsaturated glucuronyl hydrolase</fullName>
    </recommendedName>
</protein>
<dbReference type="GO" id="GO:0000272">
    <property type="term" value="P:polysaccharide catabolic process"/>
    <property type="evidence" value="ECO:0007669"/>
    <property type="project" value="TreeGrafter"/>
</dbReference>
<name>A0A8H3C9T9_9AGAM</name>
<dbReference type="GO" id="GO:0052757">
    <property type="term" value="F:chondroitin hydrolase activity"/>
    <property type="evidence" value="ECO:0007669"/>
    <property type="project" value="TreeGrafter"/>
</dbReference>
<evidence type="ECO:0000256" key="2">
    <source>
        <dbReference type="ARBA" id="ARBA00038358"/>
    </source>
</evidence>
<dbReference type="SUPFAM" id="SSF48208">
    <property type="entry name" value="Six-hairpin glycosidases"/>
    <property type="match status" value="1"/>
</dbReference>
<feature type="signal peptide" evidence="3">
    <location>
        <begin position="1"/>
        <end position="18"/>
    </location>
</feature>
<sequence>MRLLSLLPGVFFLQESLALVPKYTDGIFSPYIAEKYNRVGAAYQPASYPHVTAANGSWTWMKTDWWTSGFLPGSFYLLEERKRMCPNDKALNSVDWLTYGRRWSDALIPLQAGNSVGHDQGFLSLPYLNELKINPTNASAITSVKNFAALLANRYSSTVGCTRSWGNSTSPEFLVIIDNMMNLPLLFSAAELTGNQTFINMAISHANKTIDNHIRSDGSTYQVVAYNETTGTVIRRYAVQGYSDNSTWTRGQAWGIYGFAKMFNYTTQSQYLETSRRMANVFLARLPSSGVPPYDFGAPASNRPADTSAAMIAAEGLFILAEAEAYSKNATGAKYYKAQGVKLLINNFKFAFKSTWDSILSNGTSNAPQNNQNTGLVYGDYYALQAGNTMLKLGLASC</sequence>
<dbReference type="Gene3D" id="1.50.10.10">
    <property type="match status" value="1"/>
</dbReference>
<reference evidence="4" key="1">
    <citation type="submission" date="2021-01" db="EMBL/GenBank/DDBJ databases">
        <authorList>
            <person name="Kaushik A."/>
        </authorList>
    </citation>
    <scope>NUCLEOTIDE SEQUENCE</scope>
    <source>
        <strain evidence="4">AG1-1A</strain>
    </source>
</reference>
<dbReference type="PANTHER" id="PTHR36845">
    <property type="entry name" value="HYDROLASE, PUTATIVE (AFU_ORTHOLOGUE AFUA_7G05090)-RELATED"/>
    <property type="match status" value="1"/>
</dbReference>
<dbReference type="EMBL" id="CAJMWR010004009">
    <property type="protein sequence ID" value="CAE6478891.1"/>
    <property type="molecule type" value="Genomic_DNA"/>
</dbReference>
<dbReference type="InterPro" id="IPR010905">
    <property type="entry name" value="Glyco_hydro_88"/>
</dbReference>
<accession>A0A8H3C9T9</accession>
<evidence type="ECO:0008006" key="6">
    <source>
        <dbReference type="Google" id="ProtNLM"/>
    </source>
</evidence>